<dbReference type="InterPro" id="IPR017672">
    <property type="entry name" value="MA_4551-like"/>
</dbReference>
<dbReference type="AlphaFoldDB" id="A0AAE3H9X5"/>
<dbReference type="InterPro" id="IPR058240">
    <property type="entry name" value="rSAM_sf"/>
</dbReference>
<proteinExistence type="predicted"/>
<evidence type="ECO:0000256" key="4">
    <source>
        <dbReference type="ARBA" id="ARBA00023014"/>
    </source>
</evidence>
<gene>
    <name evidence="6" type="ORF">PV02_03785</name>
</gene>
<keyword evidence="2" id="KW-0479">Metal-binding</keyword>
<dbReference type="Proteomes" id="UP001206983">
    <property type="component" value="Unassembled WGS sequence"/>
</dbReference>
<dbReference type="SUPFAM" id="SSF102114">
    <property type="entry name" value="Radical SAM enzymes"/>
    <property type="match status" value="1"/>
</dbReference>
<name>A0AAE3H9X5_9EURY</name>
<protein>
    <recommendedName>
        <fullName evidence="5">Radical SAM core domain-containing protein</fullName>
    </recommendedName>
</protein>
<comment type="caution">
    <text evidence="6">The sequence shown here is derived from an EMBL/GenBank/DDBJ whole genome shotgun (WGS) entry which is preliminary data.</text>
</comment>
<feature type="domain" description="Radical SAM core" evidence="5">
    <location>
        <begin position="1"/>
        <end position="252"/>
    </location>
</feature>
<evidence type="ECO:0000256" key="3">
    <source>
        <dbReference type="ARBA" id="ARBA00023004"/>
    </source>
</evidence>
<dbReference type="GO" id="GO:0003824">
    <property type="term" value="F:catalytic activity"/>
    <property type="evidence" value="ECO:0007669"/>
    <property type="project" value="InterPro"/>
</dbReference>
<keyword evidence="7" id="KW-1185">Reference proteome</keyword>
<dbReference type="GO" id="GO:0046872">
    <property type="term" value="F:metal ion binding"/>
    <property type="evidence" value="ECO:0007669"/>
    <property type="project" value="UniProtKB-KW"/>
</dbReference>
<organism evidence="6 7">
    <name type="scientific">Methanolobus chelungpuianus</name>
    <dbReference type="NCBI Taxonomy" id="502115"/>
    <lineage>
        <taxon>Archaea</taxon>
        <taxon>Methanobacteriati</taxon>
        <taxon>Methanobacteriota</taxon>
        <taxon>Stenosarchaea group</taxon>
        <taxon>Methanomicrobia</taxon>
        <taxon>Methanosarcinales</taxon>
        <taxon>Methanosarcinaceae</taxon>
        <taxon>Methanolobus</taxon>
    </lineage>
</organism>
<dbReference type="Pfam" id="PF04055">
    <property type="entry name" value="Radical_SAM"/>
    <property type="match status" value="1"/>
</dbReference>
<evidence type="ECO:0000256" key="1">
    <source>
        <dbReference type="ARBA" id="ARBA00022691"/>
    </source>
</evidence>
<dbReference type="InterPro" id="IPR007197">
    <property type="entry name" value="rSAM"/>
</dbReference>
<dbReference type="InterPro" id="IPR013785">
    <property type="entry name" value="Aldolase_TIM"/>
</dbReference>
<keyword evidence="3" id="KW-0408">Iron</keyword>
<accession>A0AAE3H9X5</accession>
<dbReference type="EMBL" id="JTEO01000002">
    <property type="protein sequence ID" value="MCQ6962253.1"/>
    <property type="molecule type" value="Genomic_DNA"/>
</dbReference>
<dbReference type="Gene3D" id="3.20.20.70">
    <property type="entry name" value="Aldolase class I"/>
    <property type="match status" value="1"/>
</dbReference>
<keyword evidence="1" id="KW-0949">S-adenosyl-L-methionine</keyword>
<evidence type="ECO:0000313" key="6">
    <source>
        <dbReference type="EMBL" id="MCQ6962253.1"/>
    </source>
</evidence>
<evidence type="ECO:0000313" key="7">
    <source>
        <dbReference type="Proteomes" id="UP001206983"/>
    </source>
</evidence>
<dbReference type="RefSeq" id="WP_256622034.1">
    <property type="nucleotide sequence ID" value="NZ_JTEO01000002.1"/>
</dbReference>
<reference evidence="6 7" key="1">
    <citation type="journal article" date="2011" name="Appl. Environ. Microbiol.">
        <title>Methanogenic archaea isolated from Taiwan's Chelungpu fault.</title>
        <authorList>
            <person name="Wu S.Y."/>
            <person name="Lai M.C."/>
        </authorList>
    </citation>
    <scope>NUCLEOTIDE SEQUENCE [LARGE SCALE GENOMIC DNA]</scope>
    <source>
        <strain evidence="6 7">St545Mb</strain>
    </source>
</reference>
<dbReference type="GO" id="GO:0051536">
    <property type="term" value="F:iron-sulfur cluster binding"/>
    <property type="evidence" value="ECO:0007669"/>
    <property type="project" value="UniProtKB-KW"/>
</dbReference>
<dbReference type="NCBIfam" id="TIGR03278">
    <property type="entry name" value="methan_mark_10"/>
    <property type="match status" value="1"/>
</dbReference>
<keyword evidence="4" id="KW-0411">Iron-sulfur</keyword>
<dbReference type="PROSITE" id="PS51918">
    <property type="entry name" value="RADICAL_SAM"/>
    <property type="match status" value="1"/>
</dbReference>
<sequence>MEIIADVGGNPGVDCKGFCAYCYFKKVKEVQPFGCKHCFPFLKGCDYCTRGVRESYSGFKPAEYVFQETYQKIRFSQEDIDKITISGGGDISCYPELMPLVANLSQFGLPIHLGYTSGKGFIEGNEAEFFLRYGVTEVSFTVFSTNPALRGKYMHDPHPEQSLQVLRDLCAGCDVYAAIVLIPGVNDGQALEKTLSDLESMGAKGAILMRFANRREEGLILDNAPVMEGIDSQSIEDFAGIVHQAAGKYDMRITGTPLGDPLIGSPFAIRKEDEALAQLPAVIKDATLLTSRAAADRLSEVFTRLNSSVNVVAVGKDIGCLITIEDLEALDLNDVKETVIIPGRAFVHDPEAKKVLSRDGIDRFVRRGPDMLSYDGEMSIGMSKEEVLAFEIEQFTELIREINAIGLPVRK</sequence>
<evidence type="ECO:0000259" key="5">
    <source>
        <dbReference type="PROSITE" id="PS51918"/>
    </source>
</evidence>
<evidence type="ECO:0000256" key="2">
    <source>
        <dbReference type="ARBA" id="ARBA00022723"/>
    </source>
</evidence>